<evidence type="ECO:0000259" key="5">
    <source>
        <dbReference type="Pfam" id="PF03632"/>
    </source>
</evidence>
<feature type="domain" description="Glycoside hydrolase family 65 central catalytic" evidence="5">
    <location>
        <begin position="338"/>
        <end position="701"/>
    </location>
</feature>
<dbReference type="Pfam" id="PF03636">
    <property type="entry name" value="Glyco_hydro_65N"/>
    <property type="match status" value="1"/>
</dbReference>
<dbReference type="PANTHER" id="PTHR11051">
    <property type="entry name" value="GLYCOSYL HYDROLASE-RELATED"/>
    <property type="match status" value="1"/>
</dbReference>
<keyword evidence="9" id="KW-1185">Reference proteome</keyword>
<name>A0A975IQD1_9MICO</name>
<dbReference type="InterPro" id="IPR005195">
    <property type="entry name" value="Glyco_hydro_65_M"/>
</dbReference>
<dbReference type="PIRSF" id="PIRSF036289">
    <property type="entry name" value="Glycosyl_hydrolase_malt_phosph"/>
    <property type="match status" value="1"/>
</dbReference>
<dbReference type="GO" id="GO:0016757">
    <property type="term" value="F:glycosyltransferase activity"/>
    <property type="evidence" value="ECO:0007669"/>
    <property type="project" value="UniProtKB-ARBA"/>
</dbReference>
<dbReference type="Proteomes" id="UP000671914">
    <property type="component" value="Chromosome"/>
</dbReference>
<feature type="binding site" evidence="4">
    <location>
        <begin position="613"/>
        <end position="614"/>
    </location>
    <ligand>
        <name>substrate</name>
    </ligand>
</feature>
<dbReference type="InterPro" id="IPR017045">
    <property type="entry name" value="Malt_Pase/Glycosyl_Hdrlase"/>
</dbReference>
<dbReference type="EMBL" id="CP071696">
    <property type="protein sequence ID" value="QTX06214.1"/>
    <property type="molecule type" value="Genomic_DNA"/>
</dbReference>
<organism evidence="8 9">
    <name type="scientific">Agromyces archimandritae</name>
    <dbReference type="NCBI Taxonomy" id="2781962"/>
    <lineage>
        <taxon>Bacteria</taxon>
        <taxon>Bacillati</taxon>
        <taxon>Actinomycetota</taxon>
        <taxon>Actinomycetes</taxon>
        <taxon>Micrococcales</taxon>
        <taxon>Microbacteriaceae</taxon>
        <taxon>Agromyces</taxon>
    </lineage>
</organism>
<dbReference type="InterPro" id="IPR012341">
    <property type="entry name" value="6hp_glycosidase-like_sf"/>
</dbReference>
<dbReference type="InterPro" id="IPR005196">
    <property type="entry name" value="Glyco_hydro_65_N"/>
</dbReference>
<comment type="similarity">
    <text evidence="1">Belongs to the glycosyl hydrolase 65 family.</text>
</comment>
<feature type="active site" description="Proton donor" evidence="3">
    <location>
        <position position="501"/>
    </location>
</feature>
<proteinExistence type="inferred from homology"/>
<evidence type="ECO:0000256" key="4">
    <source>
        <dbReference type="PIRSR" id="PIRSR036289-51"/>
    </source>
</evidence>
<dbReference type="InterPro" id="IPR011013">
    <property type="entry name" value="Gal_mutarotase_sf_dom"/>
</dbReference>
<dbReference type="Pfam" id="PF03633">
    <property type="entry name" value="Glyco_hydro_65C"/>
    <property type="match status" value="1"/>
</dbReference>
<dbReference type="InterPro" id="IPR005194">
    <property type="entry name" value="Glyco_hydro_65_C"/>
</dbReference>
<feature type="binding site" evidence="4">
    <location>
        <begin position="372"/>
        <end position="373"/>
    </location>
    <ligand>
        <name>substrate</name>
    </ligand>
</feature>
<evidence type="ECO:0000256" key="3">
    <source>
        <dbReference type="PIRSR" id="PIRSR036289-50"/>
    </source>
</evidence>
<evidence type="ECO:0000259" key="7">
    <source>
        <dbReference type="Pfam" id="PF03636"/>
    </source>
</evidence>
<dbReference type="GO" id="GO:0030246">
    <property type="term" value="F:carbohydrate binding"/>
    <property type="evidence" value="ECO:0007669"/>
    <property type="project" value="InterPro"/>
</dbReference>
<dbReference type="GO" id="GO:0004553">
    <property type="term" value="F:hydrolase activity, hydrolyzing O-glycosyl compounds"/>
    <property type="evidence" value="ECO:0007669"/>
    <property type="project" value="TreeGrafter"/>
</dbReference>
<protein>
    <submittedName>
        <fullName evidence="8">Glycoside hydrolase family 65 protein</fullName>
    </submittedName>
</protein>
<reference evidence="8" key="1">
    <citation type="submission" date="2021-03" db="EMBL/GenBank/DDBJ databases">
        <title>Agromyces archimandritus sp. nov., isolated from the cockroach Archimandrita tessellata.</title>
        <authorList>
            <person name="Guzman J."/>
            <person name="Ortuzar M."/>
            <person name="Poehlein A."/>
            <person name="Daniel R."/>
            <person name="Trujillo M."/>
            <person name="Vilcinskas A."/>
        </authorList>
    </citation>
    <scope>NUCLEOTIDE SEQUENCE</scope>
    <source>
        <strain evidence="8">G127AT</strain>
    </source>
</reference>
<dbReference type="KEGG" id="aarc:G127AT_07550"/>
<evidence type="ECO:0000256" key="2">
    <source>
        <dbReference type="ARBA" id="ARBA00023295"/>
    </source>
</evidence>
<dbReference type="GO" id="GO:0005975">
    <property type="term" value="P:carbohydrate metabolic process"/>
    <property type="evidence" value="ECO:0007669"/>
    <property type="project" value="InterPro"/>
</dbReference>
<evidence type="ECO:0000256" key="1">
    <source>
        <dbReference type="ARBA" id="ARBA00006768"/>
    </source>
</evidence>
<dbReference type="Pfam" id="PF03632">
    <property type="entry name" value="Glyco_hydro_65m"/>
    <property type="match status" value="1"/>
</dbReference>
<keyword evidence="2" id="KW-0326">Glycosidase</keyword>
<dbReference type="InterPro" id="IPR008928">
    <property type="entry name" value="6-hairpin_glycosidase_sf"/>
</dbReference>
<gene>
    <name evidence="8" type="ORF">G127AT_07550</name>
</gene>
<feature type="domain" description="Glycoside hydrolase family 65 C-terminal" evidence="6">
    <location>
        <begin position="710"/>
        <end position="770"/>
    </location>
</feature>
<dbReference type="SUPFAM" id="SSF48208">
    <property type="entry name" value="Six-hairpin glycosidases"/>
    <property type="match status" value="1"/>
</dbReference>
<sequence length="831" mass="93354">MNRGRFPIEEWALVETEFSEADQGRTETLFAVGNGYLGLRGNVEEGRTGYLQGTFVNGFHETWPIRHAEEAYGFARVGQTIVNAPDGKVIRLYVDDEPLIITEAELLNYERRLDFRLGSLSRSIEWRTPSGKKVLITSRRMTSFIDRHIAVVDYEVELLDAPAAVTISSQIINRQDGRDEYRSRVPQVTDGTFDPRKAEQFTDRVLQPRLQRENAGRYQLGYQCTNSGMTIVVGADHRITTDNEYTERGIVEEDLAEHSYRIRAQPGKPIRVTKILSYHTGAAVPVRELAGRSERALDRARDQGVGRLFAEQRAWLDDFWDRADVEVTPQSELQQAIRWNLFQLAQATARTDGGGVAAKGVTGSGYGGHYFWDSEVYVMPFLSYTSPAVARNVLRFRHKMLDAARARALEMNQRGALFPWRTINGLESSAYYAAGTAQYHIDADISFALMQYVRASGDVEFLAHGGIDILVETARMWEDLGFWRVGEDDVFHIHGVTGPDEYTTVVNDNLYTNVMARANLQAAAAAVDHVQVEDPEAYQRAVHRLGFTAGEVAEWRRAAAHMHIPYDEQLGIHPQDSQFLQKELWDLEHTPEDRLPLLLHYHPLVIYRFQVLKQTDVVLALFLQGDRFTDAQKRANFEYYDPLTTGDSTLSAVVQSIIAAEVGYHELAMRYFRASLFVDLADLHHNASDGVHVASTGGVWEAIAYGFGGFRDHNSHFTFDPRLPDGWERLVFRLTIAGARLRVRIEHASISFELETGEEARVSVRGRDVLVVAGEEVTVPLDGQGPRLRGRPSVHGMSGVRRSDGTLLTASIPTISLDVDVDEAEAGLTVD</sequence>
<evidence type="ECO:0000313" key="9">
    <source>
        <dbReference type="Proteomes" id="UP000671914"/>
    </source>
</evidence>
<keyword evidence="8" id="KW-0378">Hydrolase</keyword>
<dbReference type="Gene3D" id="2.70.98.40">
    <property type="entry name" value="Glycoside hydrolase, family 65, N-terminal domain"/>
    <property type="match status" value="1"/>
</dbReference>
<dbReference type="Gene3D" id="1.50.10.10">
    <property type="match status" value="1"/>
</dbReference>
<evidence type="ECO:0000313" key="8">
    <source>
        <dbReference type="EMBL" id="QTX06214.1"/>
    </source>
</evidence>
<feature type="domain" description="Glycoside hydrolase family 65 N-terminal" evidence="7">
    <location>
        <begin position="14"/>
        <end position="280"/>
    </location>
</feature>
<dbReference type="PANTHER" id="PTHR11051:SF13">
    <property type="entry name" value="GLYCOSYL TRANSFERASE"/>
    <property type="match status" value="1"/>
</dbReference>
<dbReference type="AlphaFoldDB" id="A0A975IQD1"/>
<evidence type="ECO:0000259" key="6">
    <source>
        <dbReference type="Pfam" id="PF03633"/>
    </source>
</evidence>
<dbReference type="SUPFAM" id="SSF74650">
    <property type="entry name" value="Galactose mutarotase-like"/>
    <property type="match status" value="1"/>
</dbReference>
<dbReference type="Gene3D" id="2.60.420.10">
    <property type="entry name" value="Maltose phosphorylase, domain 3"/>
    <property type="match status" value="1"/>
</dbReference>
<dbReference type="InterPro" id="IPR037018">
    <property type="entry name" value="GH65_N"/>
</dbReference>
<accession>A0A975IQD1</accession>